<feature type="compositionally biased region" description="Polar residues" evidence="1">
    <location>
        <begin position="577"/>
        <end position="586"/>
    </location>
</feature>
<evidence type="ECO:0000256" key="1">
    <source>
        <dbReference type="SAM" id="MobiDB-lite"/>
    </source>
</evidence>
<sequence length="704" mass="78149">MESSQLRTFSGASHPASKTIPLDKYSSAVSREGSKRHRWVHDVRKDLLTLTFKPVDIPIDGGRIQTHLFMAVTAGRDTLEHLDVQKLVKCSQEHIERVRRGLIGSGVESPVQVIVRFPCVAMRFPGAPSMVQRFQLRFKDDKQYFEALNILKRAGLQIKESTHEPKQDAPSQDRNVAYNRSLPPCSTQPLSVGHPDNHQKPQFAVPSSESSRRFTQFMNSSSIPPRSDTSSSLSMRPSSTFSADLGGPRSSSSLGTLYKDDMASDDFCFQPPPPRPFSSTSFMKSSPPIYASQIETQQRATLTSLPCTELPSDIVKPRKKQAYIPEPSLSLPSDEALSTGYDVLERSSELPDTRQPLRSSTESLTAQPALNVSKMRRSATTQFEPSQNLGYSNEPLHLARQSSLSFSTTRPMSVPTVGDDLHISQWIPPKRELPFPKRREPKKALETAKKPNKGTEDGSMLPPESTEAPRSLANTTTLPSKQAEQQDKRVTVQRTNTPPTSKLSTVLEVPDSDEARPTNALRNSVWQEEPSPLASKSAAIKRPSTAPGLKSKAMTSRKRPNEEAPKWALAKRVKMVDSSTQTQTLSGRDHTAAISRTSTIPVEPVLPAPVTVPAPEPPAPPREAVFEAKGPIEGFLDEVGRFVPKDSGRIKPVELYEVSFWDKEKEGERQSMTESWICEQIDDPAFIEMCKHVNEVWKKIGFKT</sequence>
<proteinExistence type="predicted"/>
<dbReference type="OrthoDB" id="5360255at2759"/>
<dbReference type="Proteomes" id="UP000091956">
    <property type="component" value="Unassembled WGS sequence"/>
</dbReference>
<feature type="compositionally biased region" description="Polar residues" evidence="1">
    <location>
        <begin position="205"/>
        <end position="219"/>
    </location>
</feature>
<organism evidence="2 3">
    <name type="scientific">Pseudogymnoascus verrucosus</name>
    <dbReference type="NCBI Taxonomy" id="342668"/>
    <lineage>
        <taxon>Eukaryota</taxon>
        <taxon>Fungi</taxon>
        <taxon>Dikarya</taxon>
        <taxon>Ascomycota</taxon>
        <taxon>Pezizomycotina</taxon>
        <taxon>Leotiomycetes</taxon>
        <taxon>Thelebolales</taxon>
        <taxon>Thelebolaceae</taxon>
        <taxon>Pseudogymnoascus</taxon>
    </lineage>
</organism>
<feature type="region of interest" description="Disordered" evidence="1">
    <location>
        <begin position="159"/>
        <end position="257"/>
    </location>
</feature>
<feature type="compositionally biased region" description="Polar residues" evidence="1">
    <location>
        <begin position="378"/>
        <end position="391"/>
    </location>
</feature>
<reference evidence="3" key="2">
    <citation type="journal article" date="2018" name="Nat. Commun.">
        <title>Extreme sensitivity to ultraviolet light in the fungal pathogen causing white-nose syndrome of bats.</title>
        <authorList>
            <person name="Palmer J.M."/>
            <person name="Drees K.P."/>
            <person name="Foster J.T."/>
            <person name="Lindner D.L."/>
        </authorList>
    </citation>
    <scope>NUCLEOTIDE SEQUENCE [LARGE SCALE GENOMIC DNA]</scope>
    <source>
        <strain evidence="3">UAMH 10579</strain>
    </source>
</reference>
<name>A0A1B8GWA8_9PEZI</name>
<dbReference type="GO" id="GO:0007131">
    <property type="term" value="P:reciprocal meiotic recombination"/>
    <property type="evidence" value="ECO:0007669"/>
    <property type="project" value="InterPro"/>
</dbReference>
<reference evidence="2 3" key="1">
    <citation type="submission" date="2016-03" db="EMBL/GenBank/DDBJ databases">
        <title>Comparative genomics of Pseudogymnoascus destructans, the fungus causing white-nose syndrome of bats.</title>
        <authorList>
            <person name="Palmer J.M."/>
            <person name="Drees K.P."/>
            <person name="Foster J.T."/>
            <person name="Lindner D.L."/>
        </authorList>
    </citation>
    <scope>NUCLEOTIDE SEQUENCE [LARGE SCALE GENOMIC DNA]</scope>
    <source>
        <strain evidence="2 3">UAMH 10579</strain>
    </source>
</reference>
<dbReference type="InterPro" id="IPR004354">
    <property type="entry name" value="Meiotic_Rec114"/>
</dbReference>
<feature type="compositionally biased region" description="Basic and acidic residues" evidence="1">
    <location>
        <begin position="429"/>
        <end position="456"/>
    </location>
</feature>
<dbReference type="GeneID" id="28835316"/>
<evidence type="ECO:0000313" key="3">
    <source>
        <dbReference type="Proteomes" id="UP000091956"/>
    </source>
</evidence>
<evidence type="ECO:0000313" key="2">
    <source>
        <dbReference type="EMBL" id="OBU00132.1"/>
    </source>
</evidence>
<feature type="compositionally biased region" description="Low complexity" evidence="1">
    <location>
        <begin position="220"/>
        <end position="242"/>
    </location>
</feature>
<feature type="compositionally biased region" description="Polar residues" evidence="1">
    <location>
        <begin position="472"/>
        <end position="483"/>
    </location>
</feature>
<feature type="compositionally biased region" description="Polar residues" evidence="1">
    <location>
        <begin position="356"/>
        <end position="370"/>
    </location>
</feature>
<accession>A0A1B8GWA8</accession>
<keyword evidence="3" id="KW-1185">Reference proteome</keyword>
<dbReference type="Pfam" id="PF03525">
    <property type="entry name" value="Meiotic_rec114"/>
    <property type="match status" value="1"/>
</dbReference>
<feature type="region of interest" description="Disordered" evidence="1">
    <location>
        <begin position="347"/>
        <end position="393"/>
    </location>
</feature>
<gene>
    <name evidence="2" type="ORF">VE01_01930</name>
</gene>
<feature type="region of interest" description="Disordered" evidence="1">
    <location>
        <begin position="428"/>
        <end position="592"/>
    </location>
</feature>
<protein>
    <submittedName>
        <fullName evidence="2">Uncharacterized protein</fullName>
    </submittedName>
</protein>
<dbReference type="EMBL" id="KV460210">
    <property type="protein sequence ID" value="OBU00132.1"/>
    <property type="molecule type" value="Genomic_DNA"/>
</dbReference>
<dbReference type="STRING" id="342668.A0A1B8GWA8"/>
<dbReference type="AlphaFoldDB" id="A0A1B8GWA8"/>
<dbReference type="RefSeq" id="XP_018133864.1">
    <property type="nucleotide sequence ID" value="XM_018271445.2"/>
</dbReference>
<feature type="compositionally biased region" description="Polar residues" evidence="1">
    <location>
        <begin position="492"/>
        <end position="504"/>
    </location>
</feature>